<organism evidence="4 5">
    <name type="scientific">Mammaliicoccus stepanovicii</name>
    <dbReference type="NCBI Taxonomy" id="643214"/>
    <lineage>
        <taxon>Bacteria</taxon>
        <taxon>Bacillati</taxon>
        <taxon>Bacillota</taxon>
        <taxon>Bacilli</taxon>
        <taxon>Bacillales</taxon>
        <taxon>Staphylococcaceae</taxon>
        <taxon>Mammaliicoccus</taxon>
    </lineage>
</organism>
<dbReference type="SUPFAM" id="SSF51445">
    <property type="entry name" value="(Trans)glycosidases"/>
    <property type="match status" value="1"/>
</dbReference>
<feature type="compositionally biased region" description="Basic and acidic residues" evidence="1">
    <location>
        <begin position="36"/>
        <end position="53"/>
    </location>
</feature>
<feature type="chain" id="PRO_5039493685" description="DUF4015 domain-containing protein" evidence="2">
    <location>
        <begin position="24"/>
        <end position="425"/>
    </location>
</feature>
<evidence type="ECO:0000256" key="2">
    <source>
        <dbReference type="SAM" id="SignalP"/>
    </source>
</evidence>
<evidence type="ECO:0000313" key="5">
    <source>
        <dbReference type="Proteomes" id="UP000242084"/>
    </source>
</evidence>
<dbReference type="EMBL" id="LT906462">
    <property type="protein sequence ID" value="SNV54822.1"/>
    <property type="molecule type" value="Genomic_DNA"/>
</dbReference>
<dbReference type="AlphaFoldDB" id="A0A239Y7Y3"/>
<dbReference type="Proteomes" id="UP000242084">
    <property type="component" value="Chromosome 1"/>
</dbReference>
<sequence length="425" mass="48391">MDTKIILRSLCASLLLLSACSNKDNNETTKNTKSQSQKEHSIDRQLTNADKKSGKPFSNVAYPNDGVKGIYVTANSTKGEKFEELTNFIDQTDLNAMVIDVKDDNGNITINFNTGDKLIDNNSINIVDAKPLLKKMGKKNIYPIARIVTFKDTKLAEKHPEWSFKNPDGSVWENGGGDKFVNPFMKEVWKYNIDISKQAAKAGFKDIQYDYVRFPEEFEDVEKNLTYNKEDYKDSKLNEVDQRVDTITQFLRTARHELTDYDVKVSADVFGYAAMVEEAPGIGQSFQKISKNVDAISSMIYPSHWSSGDFGIKSPDLEPYNTIDQYLDKETAILNELGKDKPKSRPWLQDFTASYLGAGNYKVYDKQAIEEQIQSLADHGINEFLLWNAPNDYTQGINYNLKPNKDKLKVNEQEIKKIEKNRKQS</sequence>
<feature type="domain" description="DUF4015" evidence="3">
    <location>
        <begin position="69"/>
        <end position="393"/>
    </location>
</feature>
<name>A0A239Y7Y3_9STAP</name>
<dbReference type="InterPro" id="IPR017853">
    <property type="entry name" value="GH"/>
</dbReference>
<accession>A0A239Y7Y3</accession>
<proteinExistence type="predicted"/>
<keyword evidence="2" id="KW-0732">Signal</keyword>
<dbReference type="OrthoDB" id="9774125at2"/>
<evidence type="ECO:0000256" key="1">
    <source>
        <dbReference type="SAM" id="MobiDB-lite"/>
    </source>
</evidence>
<dbReference type="PROSITE" id="PS51257">
    <property type="entry name" value="PROKAR_LIPOPROTEIN"/>
    <property type="match status" value="1"/>
</dbReference>
<feature type="region of interest" description="Disordered" evidence="1">
    <location>
        <begin position="25"/>
        <end position="58"/>
    </location>
</feature>
<keyword evidence="5" id="KW-1185">Reference proteome</keyword>
<dbReference type="RefSeq" id="WP_095085320.1">
    <property type="nucleotide sequence ID" value="NZ_BMDM01000011.1"/>
</dbReference>
<dbReference type="InterPro" id="IPR025275">
    <property type="entry name" value="DUF4015"/>
</dbReference>
<evidence type="ECO:0000313" key="4">
    <source>
        <dbReference type="EMBL" id="SNV54822.1"/>
    </source>
</evidence>
<feature type="signal peptide" evidence="2">
    <location>
        <begin position="1"/>
        <end position="23"/>
    </location>
</feature>
<dbReference type="KEGG" id="sste:SAMEA4384403_0119"/>
<evidence type="ECO:0000259" key="3">
    <source>
        <dbReference type="Pfam" id="PF13200"/>
    </source>
</evidence>
<gene>
    <name evidence="4" type="ORF">SAMEA4384403_00119</name>
</gene>
<protein>
    <recommendedName>
        <fullName evidence="3">DUF4015 domain-containing protein</fullName>
    </recommendedName>
</protein>
<reference evidence="4 5" key="1">
    <citation type="submission" date="2017-06" db="EMBL/GenBank/DDBJ databases">
        <authorList>
            <consortium name="Pathogen Informatics"/>
        </authorList>
    </citation>
    <scope>NUCLEOTIDE SEQUENCE [LARGE SCALE GENOMIC DNA]</scope>
    <source>
        <strain evidence="4 5">NCTC13839</strain>
    </source>
</reference>
<dbReference type="Pfam" id="PF13200">
    <property type="entry name" value="DUF4015"/>
    <property type="match status" value="1"/>
</dbReference>